<comment type="caution">
    <text evidence="1">The sequence shown here is derived from an EMBL/GenBank/DDBJ whole genome shotgun (WGS) entry which is preliminary data.</text>
</comment>
<evidence type="ECO:0000313" key="2">
    <source>
        <dbReference type="Proteomes" id="UP001500567"/>
    </source>
</evidence>
<accession>A0ABP7T347</accession>
<dbReference type="Proteomes" id="UP001500567">
    <property type="component" value="Unassembled WGS sequence"/>
</dbReference>
<proteinExistence type="predicted"/>
<reference evidence="2" key="1">
    <citation type="journal article" date="2019" name="Int. J. Syst. Evol. Microbiol.">
        <title>The Global Catalogue of Microorganisms (GCM) 10K type strain sequencing project: providing services to taxonomists for standard genome sequencing and annotation.</title>
        <authorList>
            <consortium name="The Broad Institute Genomics Platform"/>
            <consortium name="The Broad Institute Genome Sequencing Center for Infectious Disease"/>
            <person name="Wu L."/>
            <person name="Ma J."/>
        </authorList>
    </citation>
    <scope>NUCLEOTIDE SEQUENCE [LARGE SCALE GENOMIC DNA]</scope>
    <source>
        <strain evidence="2">JCM 17224</strain>
    </source>
</reference>
<name>A0ABP7T347_9BACT</name>
<gene>
    <name evidence="1" type="ORF">GCM10022408_38040</name>
</gene>
<keyword evidence="2" id="KW-1185">Reference proteome</keyword>
<organism evidence="1 2">
    <name type="scientific">Hymenobacter fastidiosus</name>
    <dbReference type="NCBI Taxonomy" id="486264"/>
    <lineage>
        <taxon>Bacteria</taxon>
        <taxon>Pseudomonadati</taxon>
        <taxon>Bacteroidota</taxon>
        <taxon>Cytophagia</taxon>
        <taxon>Cytophagales</taxon>
        <taxon>Hymenobacteraceae</taxon>
        <taxon>Hymenobacter</taxon>
    </lineage>
</organism>
<dbReference type="EMBL" id="BAABDJ010000049">
    <property type="protein sequence ID" value="GAA4020397.1"/>
    <property type="molecule type" value="Genomic_DNA"/>
</dbReference>
<evidence type="ECO:0000313" key="1">
    <source>
        <dbReference type="EMBL" id="GAA4020397.1"/>
    </source>
</evidence>
<sequence length="107" mass="11820">MRFQELKQRLAQLVRLDIAVLFRIGFGYLEGDGTGLEMQPKHLQVWLIASTFSGRLRIGAGIFATTATGAVGRAGPFPQIVDDVGHILRRPTVQRVILFLLRGFGTV</sequence>
<protein>
    <submittedName>
        <fullName evidence="1">Uncharacterized protein</fullName>
    </submittedName>
</protein>